<feature type="transmembrane region" description="Helical" evidence="9">
    <location>
        <begin position="37"/>
        <end position="59"/>
    </location>
</feature>
<comment type="similarity">
    <text evidence="2 9">Belongs to the ammonia transporter channel (TC 1.A.11.2) family.</text>
</comment>
<evidence type="ECO:0000256" key="7">
    <source>
        <dbReference type="ARBA" id="ARBA00023177"/>
    </source>
</evidence>
<comment type="subcellular location">
    <subcellularLocation>
        <location evidence="9">Cell membrane</location>
        <topology evidence="9">Multi-pass membrane protein</topology>
    </subcellularLocation>
    <subcellularLocation>
        <location evidence="1">Membrane</location>
        <topology evidence="1">Multi-pass membrane protein</topology>
    </subcellularLocation>
</comment>
<feature type="transmembrane region" description="Helical" evidence="9">
    <location>
        <begin position="294"/>
        <end position="312"/>
    </location>
</feature>
<dbReference type="EMBL" id="CP007139">
    <property type="protein sequence ID" value="AIE85471.1"/>
    <property type="molecule type" value="Genomic_DNA"/>
</dbReference>
<dbReference type="PANTHER" id="PTHR43029">
    <property type="entry name" value="AMMONIUM TRANSPORTER MEP2"/>
    <property type="match status" value="1"/>
</dbReference>
<evidence type="ECO:0000256" key="4">
    <source>
        <dbReference type="ARBA" id="ARBA00022692"/>
    </source>
</evidence>
<feature type="transmembrane region" description="Helical" evidence="9">
    <location>
        <begin position="229"/>
        <end position="250"/>
    </location>
</feature>
<evidence type="ECO:0000256" key="3">
    <source>
        <dbReference type="ARBA" id="ARBA00022448"/>
    </source>
</evidence>
<protein>
    <recommendedName>
        <fullName evidence="8 9">Ammonium transporter</fullName>
    </recommendedName>
</protein>
<feature type="domain" description="Ammonium transporter AmtB-like" evidence="11">
    <location>
        <begin position="38"/>
        <end position="442"/>
    </location>
</feature>
<dbReference type="InterPro" id="IPR001905">
    <property type="entry name" value="Ammonium_transpt"/>
</dbReference>
<keyword evidence="10" id="KW-0732">Signal</keyword>
<keyword evidence="5 9" id="KW-1133">Transmembrane helix</keyword>
<dbReference type="eggNOG" id="COG0004">
    <property type="taxonomic scope" value="Bacteria"/>
</dbReference>
<sequence>MFKSRPFAAFVAATLCTSALAQAPTTPAAPAINWTDTLWVIIAAALVLLMTPALALFYGGMVRRKNVLSTFLHSFIMLGIVSILWLVIGYSIAFGKSGNGWIGNPMEFFGGAGISMKAPYPYFSPAGTIPAGAFMLFQMMFAIITPALISGAIAERMKFSGYVMFTTLWSLLIYGPIACWVWNPGGWLFQKGALDFAGGTVVHLASGVSALAACMVLGRRRALDHKEPILPNNLTTTLLGAGLLWFGWIGFNAGSALAVGDLALSAFTGTHVAAAAGMLGWLVCEKIRYGKPTALGAASGLVAGLVAITPGAGFLTPMSAILVGFVVGAICCMAVGLKHKFGFDDSLDVVGVHGVGGLLGAICTGIFASVEINPLVADALKTNGGRGGLILTQLIAVAVVGAFAFVGTLLLMKLTQAVVGVRATEEDESTGLDIALHGEAGYNL</sequence>
<dbReference type="PROSITE" id="PS01219">
    <property type="entry name" value="AMMONIUM_TRANSP"/>
    <property type="match status" value="1"/>
</dbReference>
<feature type="transmembrane region" description="Helical" evidence="9">
    <location>
        <begin position="262"/>
        <end position="282"/>
    </location>
</feature>
<dbReference type="InterPro" id="IPR018047">
    <property type="entry name" value="Ammonium_transpt_CS"/>
</dbReference>
<evidence type="ECO:0000313" key="12">
    <source>
        <dbReference type="EMBL" id="AIE85471.1"/>
    </source>
</evidence>
<gene>
    <name evidence="12" type="ORF">OP10G_2103</name>
</gene>
<accession>A0A068NPW2</accession>
<evidence type="ECO:0000256" key="1">
    <source>
        <dbReference type="ARBA" id="ARBA00004141"/>
    </source>
</evidence>
<dbReference type="PANTHER" id="PTHR43029:SF10">
    <property type="entry name" value="AMMONIUM TRANSPORTER MEP2"/>
    <property type="match status" value="1"/>
</dbReference>
<feature type="chain" id="PRO_5001654166" description="Ammonium transporter" evidence="10">
    <location>
        <begin position="24"/>
        <end position="444"/>
    </location>
</feature>
<feature type="transmembrane region" description="Helical" evidence="9">
    <location>
        <begin position="196"/>
        <end position="217"/>
    </location>
</feature>
<name>A0A068NPW2_FIMGI</name>
<evidence type="ECO:0000313" key="13">
    <source>
        <dbReference type="Proteomes" id="UP000027982"/>
    </source>
</evidence>
<dbReference type="Pfam" id="PF00909">
    <property type="entry name" value="Ammonium_transp"/>
    <property type="match status" value="1"/>
</dbReference>
<evidence type="ECO:0000256" key="5">
    <source>
        <dbReference type="ARBA" id="ARBA00022989"/>
    </source>
</evidence>
<dbReference type="STRING" id="661478.OP10G_2103"/>
<dbReference type="Gene3D" id="1.10.3430.10">
    <property type="entry name" value="Ammonium transporter AmtB like domains"/>
    <property type="match status" value="1"/>
</dbReference>
<dbReference type="HOGENOM" id="CLU_000445_33_0_0"/>
<evidence type="ECO:0000256" key="6">
    <source>
        <dbReference type="ARBA" id="ARBA00023136"/>
    </source>
</evidence>
<dbReference type="AlphaFoldDB" id="A0A068NPW2"/>
<keyword evidence="6 9" id="KW-0472">Membrane</keyword>
<dbReference type="RefSeq" id="WP_227625107.1">
    <property type="nucleotide sequence ID" value="NZ_CP007139.1"/>
</dbReference>
<reference evidence="12 13" key="1">
    <citation type="journal article" date="2014" name="PLoS ONE">
        <title>The first complete genome sequence of the class fimbriimonadia in the phylum armatimonadetes.</title>
        <authorList>
            <person name="Hu Z.Y."/>
            <person name="Wang Y.Z."/>
            <person name="Im W.T."/>
            <person name="Wang S.Y."/>
            <person name="Zhao G.P."/>
            <person name="Zheng H.J."/>
            <person name="Quan Z.X."/>
        </authorList>
    </citation>
    <scope>NUCLEOTIDE SEQUENCE [LARGE SCALE GENOMIC DNA]</scope>
    <source>
        <strain evidence="12">Gsoil 348</strain>
    </source>
</reference>
<keyword evidence="3 9" id="KW-0813">Transport</keyword>
<evidence type="ECO:0000259" key="11">
    <source>
        <dbReference type="Pfam" id="PF00909"/>
    </source>
</evidence>
<proteinExistence type="inferred from homology"/>
<keyword evidence="4 9" id="KW-0812">Transmembrane</keyword>
<dbReference type="NCBIfam" id="TIGR00836">
    <property type="entry name" value="amt"/>
    <property type="match status" value="1"/>
</dbReference>
<feature type="transmembrane region" description="Helical" evidence="9">
    <location>
        <begin position="161"/>
        <end position="184"/>
    </location>
</feature>
<dbReference type="InterPro" id="IPR024041">
    <property type="entry name" value="NH4_transpt_AmtB-like_dom"/>
</dbReference>
<dbReference type="KEGG" id="fgi:OP10G_2103"/>
<evidence type="ECO:0000256" key="8">
    <source>
        <dbReference type="ARBA" id="ARBA00050025"/>
    </source>
</evidence>
<keyword evidence="13" id="KW-1185">Reference proteome</keyword>
<feature type="transmembrane region" description="Helical" evidence="9">
    <location>
        <begin position="390"/>
        <end position="412"/>
    </location>
</feature>
<dbReference type="SUPFAM" id="SSF111352">
    <property type="entry name" value="Ammonium transporter"/>
    <property type="match status" value="1"/>
</dbReference>
<feature type="signal peptide" evidence="10">
    <location>
        <begin position="1"/>
        <end position="23"/>
    </location>
</feature>
<feature type="transmembrane region" description="Helical" evidence="9">
    <location>
        <begin position="129"/>
        <end position="149"/>
    </location>
</feature>
<evidence type="ECO:0000256" key="9">
    <source>
        <dbReference type="RuleBase" id="RU362002"/>
    </source>
</evidence>
<feature type="transmembrane region" description="Helical" evidence="9">
    <location>
        <begin position="349"/>
        <end position="370"/>
    </location>
</feature>
<dbReference type="InterPro" id="IPR029020">
    <property type="entry name" value="Ammonium/urea_transptr"/>
</dbReference>
<dbReference type="Proteomes" id="UP000027982">
    <property type="component" value="Chromosome"/>
</dbReference>
<feature type="transmembrane region" description="Helical" evidence="9">
    <location>
        <begin position="71"/>
        <end position="93"/>
    </location>
</feature>
<evidence type="ECO:0000256" key="2">
    <source>
        <dbReference type="ARBA" id="ARBA00005887"/>
    </source>
</evidence>
<dbReference type="GO" id="GO:0005886">
    <property type="term" value="C:plasma membrane"/>
    <property type="evidence" value="ECO:0007669"/>
    <property type="project" value="UniProtKB-SubCell"/>
</dbReference>
<feature type="transmembrane region" description="Helical" evidence="9">
    <location>
        <begin position="318"/>
        <end position="337"/>
    </location>
</feature>
<evidence type="ECO:0000256" key="10">
    <source>
        <dbReference type="SAM" id="SignalP"/>
    </source>
</evidence>
<keyword evidence="7 9" id="KW-0924">Ammonia transport</keyword>
<dbReference type="GO" id="GO:0008519">
    <property type="term" value="F:ammonium channel activity"/>
    <property type="evidence" value="ECO:0007669"/>
    <property type="project" value="InterPro"/>
</dbReference>
<organism evidence="12 13">
    <name type="scientific">Fimbriimonas ginsengisoli Gsoil 348</name>
    <dbReference type="NCBI Taxonomy" id="661478"/>
    <lineage>
        <taxon>Bacteria</taxon>
        <taxon>Bacillati</taxon>
        <taxon>Armatimonadota</taxon>
        <taxon>Fimbriimonadia</taxon>
        <taxon>Fimbriimonadales</taxon>
        <taxon>Fimbriimonadaceae</taxon>
        <taxon>Fimbriimonas</taxon>
    </lineage>
</organism>